<protein>
    <submittedName>
        <fullName evidence="1">DNA RNA polymerase</fullName>
    </submittedName>
</protein>
<reference evidence="1 2" key="1">
    <citation type="submission" date="2016-08" db="EMBL/GenBank/DDBJ databases">
        <authorList>
            <consortium name="Lentinula edodes genome sequencing consortium"/>
            <person name="Sakamoto Y."/>
            <person name="Nakade K."/>
            <person name="Sato S."/>
            <person name="Yoshida Y."/>
            <person name="Miyazaki K."/>
            <person name="Natsume S."/>
            <person name="Konno N."/>
        </authorList>
    </citation>
    <scope>NUCLEOTIDE SEQUENCE [LARGE SCALE GENOMIC DNA]</scope>
    <source>
        <strain evidence="1 2">NBRC 111202</strain>
    </source>
</reference>
<accession>A0A1Q3ETL7</accession>
<dbReference type="STRING" id="5353.A0A1Q3ETL7"/>
<dbReference type="PANTHER" id="PTHR33050">
    <property type="entry name" value="REVERSE TRANSCRIPTASE DOMAIN-CONTAINING PROTEIN"/>
    <property type="match status" value="1"/>
</dbReference>
<keyword evidence="2" id="KW-1185">Reference proteome</keyword>
<proteinExistence type="predicted"/>
<comment type="caution">
    <text evidence="1">The sequence shown here is derived from an EMBL/GenBank/DDBJ whole genome shotgun (WGS) entry which is preliminary data.</text>
</comment>
<dbReference type="EMBL" id="BDGU01001727">
    <property type="protein sequence ID" value="GAW10444.1"/>
    <property type="molecule type" value="Genomic_DNA"/>
</dbReference>
<organism evidence="1 2">
    <name type="scientific">Lentinula edodes</name>
    <name type="common">Shiitake mushroom</name>
    <name type="synonym">Lentinus edodes</name>
    <dbReference type="NCBI Taxonomy" id="5353"/>
    <lineage>
        <taxon>Eukaryota</taxon>
        <taxon>Fungi</taxon>
        <taxon>Dikarya</taxon>
        <taxon>Basidiomycota</taxon>
        <taxon>Agaricomycotina</taxon>
        <taxon>Agaricomycetes</taxon>
        <taxon>Agaricomycetidae</taxon>
        <taxon>Agaricales</taxon>
        <taxon>Marasmiineae</taxon>
        <taxon>Omphalotaceae</taxon>
        <taxon>Lentinula</taxon>
    </lineage>
</organism>
<evidence type="ECO:0000313" key="1">
    <source>
        <dbReference type="EMBL" id="GAW10444.1"/>
    </source>
</evidence>
<dbReference type="InterPro" id="IPR043502">
    <property type="entry name" value="DNA/RNA_pol_sf"/>
</dbReference>
<evidence type="ECO:0000313" key="2">
    <source>
        <dbReference type="Proteomes" id="UP000188533"/>
    </source>
</evidence>
<reference evidence="1 2" key="2">
    <citation type="submission" date="2017-02" db="EMBL/GenBank/DDBJ databases">
        <title>A genome survey and senescence transcriptome analysis in Lentinula edodes.</title>
        <authorList>
            <person name="Sakamoto Y."/>
            <person name="Nakade K."/>
            <person name="Sato S."/>
            <person name="Yoshida Y."/>
            <person name="Miyazaki K."/>
            <person name="Natsume S."/>
            <person name="Konno N."/>
        </authorList>
    </citation>
    <scope>NUCLEOTIDE SEQUENCE [LARGE SCALE GENOMIC DNA]</scope>
    <source>
        <strain evidence="1 2">NBRC 111202</strain>
    </source>
</reference>
<dbReference type="PANTHER" id="PTHR33050:SF7">
    <property type="entry name" value="RIBONUCLEASE H"/>
    <property type="match status" value="1"/>
</dbReference>
<dbReference type="AlphaFoldDB" id="A0A1Q3ETL7"/>
<dbReference type="SUPFAM" id="SSF56672">
    <property type="entry name" value="DNA/RNA polymerases"/>
    <property type="match status" value="1"/>
</dbReference>
<gene>
    <name evidence="1" type="ORF">LENED_012707</name>
</gene>
<dbReference type="Proteomes" id="UP000188533">
    <property type="component" value="Unassembled WGS sequence"/>
</dbReference>
<name>A0A1Q3ETL7_LENED</name>
<dbReference type="InterPro" id="IPR052055">
    <property type="entry name" value="Hepadnavirus_pol/RT"/>
</dbReference>
<sequence length="245" mass="27777">MNLSIFSSSHTTQFQVLTGWINWSFNVFPLLRPALCNIYDKMSGKSQPHADIYLNKALKEDLAWLARRLNSAPGILFFEAYDWNPLIETNMTIYCDASKLGMGFWIPETLLGFFSPIPFNPPKDTIFFFEALCVLSAIHWYCHTMRSDPSLNQRLRLTVFTDNMNTVHIFDSLKAEPAYNPILRSAVDVLLDYDVDVRVLHVPGEQNTVADAISRQKFSKLPSLASGLVLRTFTPPRDVLGASPL</sequence>